<gene>
    <name evidence="1" type="ORF">K457DRAFT_135322</name>
</gene>
<evidence type="ECO:0000313" key="1">
    <source>
        <dbReference type="EMBL" id="OAQ32407.1"/>
    </source>
</evidence>
<reference evidence="1 2" key="1">
    <citation type="submission" date="2016-05" db="EMBL/GenBank/DDBJ databases">
        <title>Genome sequencing reveals origins of a unique bacterial endosymbiosis in the earliest lineages of terrestrial Fungi.</title>
        <authorList>
            <consortium name="DOE Joint Genome Institute"/>
            <person name="Uehling J."/>
            <person name="Gryganskyi A."/>
            <person name="Hameed K."/>
            <person name="Tschaplinski T."/>
            <person name="Misztal P."/>
            <person name="Wu S."/>
            <person name="Desiro A."/>
            <person name="Vande Pol N."/>
            <person name="Du Z.-Y."/>
            <person name="Zienkiewicz A."/>
            <person name="Zienkiewicz K."/>
            <person name="Morin E."/>
            <person name="Tisserant E."/>
            <person name="Splivallo R."/>
            <person name="Hainaut M."/>
            <person name="Henrissat B."/>
            <person name="Ohm R."/>
            <person name="Kuo A."/>
            <person name="Yan J."/>
            <person name="Lipzen A."/>
            <person name="Nolan M."/>
            <person name="Labutti K."/>
            <person name="Barry K."/>
            <person name="Goldstein A."/>
            <person name="Labbe J."/>
            <person name="Schadt C."/>
            <person name="Tuskan G."/>
            <person name="Grigoriev I."/>
            <person name="Martin F."/>
            <person name="Vilgalys R."/>
            <person name="Bonito G."/>
        </authorList>
    </citation>
    <scope>NUCLEOTIDE SEQUENCE [LARGE SCALE GENOMIC DNA]</scope>
    <source>
        <strain evidence="1 2">AG-77</strain>
    </source>
</reference>
<organism evidence="1 2">
    <name type="scientific">Linnemannia elongata AG-77</name>
    <dbReference type="NCBI Taxonomy" id="1314771"/>
    <lineage>
        <taxon>Eukaryota</taxon>
        <taxon>Fungi</taxon>
        <taxon>Fungi incertae sedis</taxon>
        <taxon>Mucoromycota</taxon>
        <taxon>Mortierellomycotina</taxon>
        <taxon>Mortierellomycetes</taxon>
        <taxon>Mortierellales</taxon>
        <taxon>Mortierellaceae</taxon>
        <taxon>Linnemannia</taxon>
    </lineage>
</organism>
<proteinExistence type="predicted"/>
<keyword evidence="2" id="KW-1185">Reference proteome</keyword>
<dbReference type="Gene3D" id="1.25.40.10">
    <property type="entry name" value="Tetratricopeptide repeat domain"/>
    <property type="match status" value="1"/>
</dbReference>
<protein>
    <submittedName>
        <fullName evidence="1">Uncharacterized protein</fullName>
    </submittedName>
</protein>
<sequence>MSFAGAPSTPLSANDFYSQALQEADAGKRRRLFADARASNPASYQLWVKAAEVEEHWGADQTKLKDLLSRGVVQFKNPAGSAGTGLGSANLMPVNKDTWLHEASAAETAGKSKTAAALHEAIGESL</sequence>
<dbReference type="AlphaFoldDB" id="A0A197K438"/>
<dbReference type="InterPro" id="IPR011990">
    <property type="entry name" value="TPR-like_helical_dom_sf"/>
</dbReference>
<evidence type="ECO:0000313" key="2">
    <source>
        <dbReference type="Proteomes" id="UP000078512"/>
    </source>
</evidence>
<name>A0A197K438_9FUNG</name>
<dbReference type="OrthoDB" id="2308313at2759"/>
<dbReference type="EMBL" id="KV442025">
    <property type="protein sequence ID" value="OAQ32407.1"/>
    <property type="molecule type" value="Genomic_DNA"/>
</dbReference>
<accession>A0A197K438</accession>
<dbReference type="Proteomes" id="UP000078512">
    <property type="component" value="Unassembled WGS sequence"/>
</dbReference>